<dbReference type="Proteomes" id="UP001056120">
    <property type="component" value="Linkage Group LG04"/>
</dbReference>
<proteinExistence type="predicted"/>
<protein>
    <submittedName>
        <fullName evidence="1">Uncharacterized protein</fullName>
    </submittedName>
</protein>
<keyword evidence="2" id="KW-1185">Reference proteome</keyword>
<reference evidence="2" key="1">
    <citation type="journal article" date="2022" name="Mol. Ecol. Resour.">
        <title>The genomes of chicory, endive, great burdock and yacon provide insights into Asteraceae palaeo-polyploidization history and plant inulin production.</title>
        <authorList>
            <person name="Fan W."/>
            <person name="Wang S."/>
            <person name="Wang H."/>
            <person name="Wang A."/>
            <person name="Jiang F."/>
            <person name="Liu H."/>
            <person name="Zhao H."/>
            <person name="Xu D."/>
            <person name="Zhang Y."/>
        </authorList>
    </citation>
    <scope>NUCLEOTIDE SEQUENCE [LARGE SCALE GENOMIC DNA]</scope>
    <source>
        <strain evidence="2">cv. Yunnan</strain>
    </source>
</reference>
<sequence>MGFVGATCAHELHKVHNFMIFWSYWSETDPCTPLSIPSTELKVNISSSSDVKSLLVVISEITELSIVTQNDNIIKMGCYFYRVSSVIMELESSENTQTNPAQILLSLSDCIYIAKDLFSSITIPDSEVETTMKQLESVIKHMGEVLNLIKSSEEEYFHYAVQSLAKDINGFSFETSEEIHHVQKEDDLYDINDLESSTDDEPETTQVMNYIEPLYETFFCPLTNKIMNDPVTIETGVTYERIAITEWFEKFGNPSDIICPKTGVKINNRILNKNIALRDTIKQWEERNEQATIKAAKSALSLASSKPKILEALHNLQILCRKKQYNVVEIRSIGIIPLLATILKHEDRDLIIATLELLRQLTENDDEDEGKKTIATTVDLSRIIQHLTSKVEYIKHSALLLLIELSKSSYFCDKIGSVTGGVLMLVTLKYRQPVDAFASEKVDEILKNLERIPSNIKIMAENGHWQPLLHHFLEGNEEMKMEMGSYLGEIFLGHDDEIKGYVLETVLPVLVQMVFHGNSLARNVSFKALKQISSHPENGKFLVRSGIASNMFNEMLKRTIYNKPMNSKAEAAAILANILESGSVQLNDLQTDHKMSLDYIIYNMIKKVRNSTPDDLNINFVRILLCLMKFPKTQDIIVSVVEEGDACANIIELLNNPNEELQVVSILFSIALLPFFGNMLADRLCKTRGQPQALLKELQETTAPTEKQAVSVSFLAKLPHENLSLNLALLNSVPLILRKLDQVQRSGARMSKYGSVYLEGLVGILVRFTSTLQDQQFLVLARTFSFTTVFTELLMNTFSDEIQKLSANGLENLSSKTVTLSKPPQIKKLKFKKFYLQKCFSFDPKNLEITPPCPVHKGACSSQETFCLVEAKAVEKLLTCFDHNNIQVVEAALSAICTLLDERVDLDRSVSILLQEKVIHHLLNVIKAHKNESLRQKTFWILEKLLMEGDVDSTSEISQDRFLRATLINVLHYGNGDIRLMAEKILRHLV</sequence>
<name>A0ACB9JAG0_9ASTR</name>
<dbReference type="EMBL" id="CM042021">
    <property type="protein sequence ID" value="KAI3817131.1"/>
    <property type="molecule type" value="Genomic_DNA"/>
</dbReference>
<accession>A0ACB9JAG0</accession>
<reference evidence="1 2" key="2">
    <citation type="journal article" date="2022" name="Mol. Ecol. Resour.">
        <title>The genomes of chicory, endive, great burdock and yacon provide insights into Asteraceae paleo-polyploidization history and plant inulin production.</title>
        <authorList>
            <person name="Fan W."/>
            <person name="Wang S."/>
            <person name="Wang H."/>
            <person name="Wang A."/>
            <person name="Jiang F."/>
            <person name="Liu H."/>
            <person name="Zhao H."/>
            <person name="Xu D."/>
            <person name="Zhang Y."/>
        </authorList>
    </citation>
    <scope>NUCLEOTIDE SEQUENCE [LARGE SCALE GENOMIC DNA]</scope>
    <source>
        <strain evidence="2">cv. Yunnan</strain>
        <tissue evidence="1">Leaves</tissue>
    </source>
</reference>
<evidence type="ECO:0000313" key="2">
    <source>
        <dbReference type="Proteomes" id="UP001056120"/>
    </source>
</evidence>
<evidence type="ECO:0000313" key="1">
    <source>
        <dbReference type="EMBL" id="KAI3817131.1"/>
    </source>
</evidence>
<gene>
    <name evidence="1" type="ORF">L1987_10920</name>
</gene>
<comment type="caution">
    <text evidence="1">The sequence shown here is derived from an EMBL/GenBank/DDBJ whole genome shotgun (WGS) entry which is preliminary data.</text>
</comment>
<organism evidence="1 2">
    <name type="scientific">Smallanthus sonchifolius</name>
    <dbReference type="NCBI Taxonomy" id="185202"/>
    <lineage>
        <taxon>Eukaryota</taxon>
        <taxon>Viridiplantae</taxon>
        <taxon>Streptophyta</taxon>
        <taxon>Embryophyta</taxon>
        <taxon>Tracheophyta</taxon>
        <taxon>Spermatophyta</taxon>
        <taxon>Magnoliopsida</taxon>
        <taxon>eudicotyledons</taxon>
        <taxon>Gunneridae</taxon>
        <taxon>Pentapetalae</taxon>
        <taxon>asterids</taxon>
        <taxon>campanulids</taxon>
        <taxon>Asterales</taxon>
        <taxon>Asteraceae</taxon>
        <taxon>Asteroideae</taxon>
        <taxon>Heliantheae alliance</taxon>
        <taxon>Millerieae</taxon>
        <taxon>Smallanthus</taxon>
    </lineage>
</organism>